<organism evidence="1 2">
    <name type="scientific">Ajellomyces capsulatus (strain H88)</name>
    <name type="common">Darling's disease fungus</name>
    <name type="synonym">Histoplasma capsulatum</name>
    <dbReference type="NCBI Taxonomy" id="544711"/>
    <lineage>
        <taxon>Eukaryota</taxon>
        <taxon>Fungi</taxon>
        <taxon>Dikarya</taxon>
        <taxon>Ascomycota</taxon>
        <taxon>Pezizomycotina</taxon>
        <taxon>Eurotiomycetes</taxon>
        <taxon>Eurotiomycetidae</taxon>
        <taxon>Onygenales</taxon>
        <taxon>Ajellomycetaceae</taxon>
        <taxon>Histoplasma</taxon>
    </lineage>
</organism>
<name>A0A8A1LT82_AJEC8</name>
<sequence>MAQRNQLRTSYSAPEHGLIEESKWSLAFEFQLESQDASCELSHSILLFAMKQTKDIHRVFHIPPAAALQSRLLPPLPPLPLPLLGGFRIFANSAPARPEQPVRVSRR</sequence>
<dbReference type="Proteomes" id="UP000663419">
    <property type="component" value="Chromosome 4"/>
</dbReference>
<proteinExistence type="predicted"/>
<dbReference type="EMBL" id="CP069105">
    <property type="protein sequence ID" value="QSS55773.1"/>
    <property type="molecule type" value="Genomic_DNA"/>
</dbReference>
<dbReference type="VEuPathDB" id="FungiDB:I7I53_03751"/>
<dbReference type="AlphaFoldDB" id="A0A8A1LT82"/>
<evidence type="ECO:0000313" key="2">
    <source>
        <dbReference type="Proteomes" id="UP000663419"/>
    </source>
</evidence>
<gene>
    <name evidence="1" type="ORF">I7I53_03751</name>
</gene>
<reference evidence="1" key="1">
    <citation type="submission" date="2021-01" db="EMBL/GenBank/DDBJ databases">
        <title>Chromosome-level genome assembly of a human fungal pathogen reveals clustering of transcriptionally co-regulated genes.</title>
        <authorList>
            <person name="Voorhies M."/>
            <person name="Cohen S."/>
            <person name="Shea T.P."/>
            <person name="Petrus S."/>
            <person name="Munoz J.F."/>
            <person name="Poplawski S."/>
            <person name="Goldman W.E."/>
            <person name="Michael T."/>
            <person name="Cuomo C.A."/>
            <person name="Sil A."/>
            <person name="Beyhan S."/>
        </authorList>
    </citation>
    <scope>NUCLEOTIDE SEQUENCE</scope>
    <source>
        <strain evidence="1">H88</strain>
    </source>
</reference>
<evidence type="ECO:0000313" key="1">
    <source>
        <dbReference type="EMBL" id="QSS55773.1"/>
    </source>
</evidence>
<accession>A0A8A1LT82</accession>
<protein>
    <submittedName>
        <fullName evidence="1">Uncharacterized protein</fullName>
    </submittedName>
</protein>